<evidence type="ECO:0000313" key="2">
    <source>
        <dbReference type="EMBL" id="GLV58562.1"/>
    </source>
</evidence>
<keyword evidence="3" id="KW-1185">Reference proteome</keyword>
<dbReference type="InterPro" id="IPR036866">
    <property type="entry name" value="RibonucZ/Hydroxyglut_hydro"/>
</dbReference>
<evidence type="ECO:0000313" key="3">
    <source>
        <dbReference type="Proteomes" id="UP001344906"/>
    </source>
</evidence>
<dbReference type="Pfam" id="PF00753">
    <property type="entry name" value="Lactamase_B"/>
    <property type="match status" value="1"/>
</dbReference>
<dbReference type="Gene3D" id="3.60.15.10">
    <property type="entry name" value="Ribonuclease Z/Hydroxyacylglutathione hydrolase-like"/>
    <property type="match status" value="1"/>
</dbReference>
<accession>A0ABQ6FWD3</accession>
<feature type="domain" description="Metallo-beta-lactamase" evidence="1">
    <location>
        <begin position="16"/>
        <end position="217"/>
    </location>
</feature>
<dbReference type="EMBL" id="BSRI01000002">
    <property type="protein sequence ID" value="GLV58562.1"/>
    <property type="molecule type" value="Genomic_DNA"/>
</dbReference>
<dbReference type="SMART" id="SM00849">
    <property type="entry name" value="Lactamase_B"/>
    <property type="match status" value="1"/>
</dbReference>
<evidence type="ECO:0000259" key="1">
    <source>
        <dbReference type="SMART" id="SM00849"/>
    </source>
</evidence>
<dbReference type="Proteomes" id="UP001344906">
    <property type="component" value="Unassembled WGS sequence"/>
</dbReference>
<organism evidence="2 3">
    <name type="scientific">Dictyobacter halimunensis</name>
    <dbReference type="NCBI Taxonomy" id="3026934"/>
    <lineage>
        <taxon>Bacteria</taxon>
        <taxon>Bacillati</taxon>
        <taxon>Chloroflexota</taxon>
        <taxon>Ktedonobacteria</taxon>
        <taxon>Ktedonobacterales</taxon>
        <taxon>Dictyobacteraceae</taxon>
        <taxon>Dictyobacter</taxon>
    </lineage>
</organism>
<reference evidence="2 3" key="1">
    <citation type="submission" date="2023-02" db="EMBL/GenBank/DDBJ databases">
        <title>Dictyobacter halimunensis sp. nov., a new member of the class Ktedonobacteria from forest soil in a geothermal area.</title>
        <authorList>
            <person name="Rachmania M.K."/>
            <person name="Ningsih F."/>
            <person name="Sakai Y."/>
            <person name="Yabe S."/>
            <person name="Yokota A."/>
            <person name="Sjamsuridzal W."/>
        </authorList>
    </citation>
    <scope>NUCLEOTIDE SEQUENCE [LARGE SCALE GENOMIC DNA]</scope>
    <source>
        <strain evidence="2 3">S3.2.2.5</strain>
    </source>
</reference>
<gene>
    <name evidence="2" type="ORF">KDH_53930</name>
</gene>
<sequence>MLHARRVHTITDRFSMANTYLINEERMVVVDPGTELNVRQLQSYLQHFLHRQLQQIDLIVLTHLHPDHTSGVEMLRRICDAPVAASAVARNLILQQRGELHSSSIAHLAEHILTGPLQHVDLFPPVYERQYKLVDIWLEDVEGLLGHPEWRVISSPGHTPDSLCLYNPFSQELLCGDTVITIQGGAPLLRGSANRRQLNETLRVLRSLQVHYLYPGHGRPILALHPLTNIDVEW</sequence>
<dbReference type="InterPro" id="IPR050662">
    <property type="entry name" value="Sec-metab_biosynth-thioest"/>
</dbReference>
<dbReference type="InterPro" id="IPR001279">
    <property type="entry name" value="Metallo-B-lactamas"/>
</dbReference>
<dbReference type="PANTHER" id="PTHR23131">
    <property type="entry name" value="ENDORIBONUCLEASE LACTB2"/>
    <property type="match status" value="1"/>
</dbReference>
<comment type="caution">
    <text evidence="2">The sequence shown here is derived from an EMBL/GenBank/DDBJ whole genome shotgun (WGS) entry which is preliminary data.</text>
</comment>
<name>A0ABQ6FWD3_9CHLR</name>
<dbReference type="SUPFAM" id="SSF56281">
    <property type="entry name" value="Metallo-hydrolase/oxidoreductase"/>
    <property type="match status" value="1"/>
</dbReference>
<proteinExistence type="predicted"/>
<dbReference type="PANTHER" id="PTHR23131:SF0">
    <property type="entry name" value="ENDORIBONUCLEASE LACTB2"/>
    <property type="match status" value="1"/>
</dbReference>
<protein>
    <recommendedName>
        <fullName evidence="1">Metallo-beta-lactamase domain-containing protein</fullName>
    </recommendedName>
</protein>